<evidence type="ECO:0000313" key="11">
    <source>
        <dbReference type="Proteomes" id="UP000055611"/>
    </source>
</evidence>
<dbReference type="Pfam" id="PF12801">
    <property type="entry name" value="Fer4_5"/>
    <property type="match status" value="2"/>
</dbReference>
<dbReference type="Proteomes" id="UP000055611">
    <property type="component" value="Chromosome"/>
</dbReference>
<dbReference type="EMBL" id="SOBK01000004">
    <property type="protein sequence ID" value="TDT89078.1"/>
    <property type="molecule type" value="Genomic_DNA"/>
</dbReference>
<feature type="domain" description="4Fe-4S ferredoxin-type" evidence="8">
    <location>
        <begin position="259"/>
        <end position="286"/>
    </location>
</feature>
<evidence type="ECO:0000256" key="4">
    <source>
        <dbReference type="ARBA" id="ARBA00023004"/>
    </source>
</evidence>
<reference evidence="9 11" key="1">
    <citation type="journal article" date="2016" name="Front. Microbiol.">
        <title>Genome Sequence of the Piezophilic, Mesophilic Sulfate-Reducing Bacterium Desulfovibrio indicus J2T.</title>
        <authorList>
            <person name="Cao J."/>
            <person name="Maignien L."/>
            <person name="Shao Z."/>
            <person name="Alain K."/>
            <person name="Jebbar M."/>
        </authorList>
    </citation>
    <scope>NUCLEOTIDE SEQUENCE [LARGE SCALE GENOMIC DNA]</scope>
    <source>
        <strain evidence="9 11">J2</strain>
    </source>
</reference>
<dbReference type="Pfam" id="PF13237">
    <property type="entry name" value="Fer4_10"/>
    <property type="match status" value="1"/>
</dbReference>
<feature type="transmembrane region" description="Helical" evidence="7">
    <location>
        <begin position="291"/>
        <end position="311"/>
    </location>
</feature>
<proteinExistence type="predicted"/>
<keyword evidence="3" id="KW-0479">Metal-binding</keyword>
<evidence type="ECO:0000313" key="12">
    <source>
        <dbReference type="Proteomes" id="UP000295506"/>
    </source>
</evidence>
<dbReference type="Gene3D" id="3.30.70.20">
    <property type="match status" value="1"/>
</dbReference>
<dbReference type="GO" id="GO:0005886">
    <property type="term" value="C:plasma membrane"/>
    <property type="evidence" value="ECO:0007669"/>
    <property type="project" value="UniProtKB-SubCell"/>
</dbReference>
<evidence type="ECO:0000256" key="5">
    <source>
        <dbReference type="ARBA" id="ARBA00023014"/>
    </source>
</evidence>
<gene>
    <name evidence="9" type="ORF">AWY79_05005</name>
    <name evidence="10" type="ORF">EDC59_10471</name>
</gene>
<evidence type="ECO:0000256" key="1">
    <source>
        <dbReference type="ARBA" id="ARBA00004236"/>
    </source>
</evidence>
<dbReference type="AlphaFoldDB" id="A0A126QKF6"/>
<dbReference type="PANTHER" id="PTHR30224:SF4">
    <property type="entry name" value="ELECTRON TRANSPORT PROTEIN YCCM-RELATED"/>
    <property type="match status" value="1"/>
</dbReference>
<dbReference type="SUPFAM" id="SSF54862">
    <property type="entry name" value="4Fe-4S ferredoxins"/>
    <property type="match status" value="1"/>
</dbReference>
<reference evidence="10 12" key="2">
    <citation type="submission" date="2019-03" db="EMBL/GenBank/DDBJ databases">
        <title>Genomic Encyclopedia of Type Strains, Phase IV (KMG-IV): sequencing the most valuable type-strain genomes for metagenomic binning, comparative biology and taxonomic classification.</title>
        <authorList>
            <person name="Goeker M."/>
        </authorList>
    </citation>
    <scope>NUCLEOTIDE SEQUENCE [LARGE SCALE GENOMIC DNA]</scope>
    <source>
        <strain evidence="10 12">DSM 101483</strain>
    </source>
</reference>
<dbReference type="KEGG" id="dej:AWY79_05005"/>
<comment type="subcellular location">
    <subcellularLocation>
        <location evidence="1">Cell membrane</location>
    </subcellularLocation>
</comment>
<feature type="domain" description="4Fe-4S ferredoxin-type" evidence="8">
    <location>
        <begin position="229"/>
        <end position="257"/>
    </location>
</feature>
<evidence type="ECO:0000256" key="6">
    <source>
        <dbReference type="ARBA" id="ARBA00023136"/>
    </source>
</evidence>
<dbReference type="EMBL" id="CP014206">
    <property type="protein sequence ID" value="AMK10522.1"/>
    <property type="molecule type" value="Genomic_DNA"/>
</dbReference>
<name>A0A126QKF6_9BACT</name>
<accession>A0A126QKF6</accession>
<evidence type="ECO:0000259" key="8">
    <source>
        <dbReference type="PROSITE" id="PS51379"/>
    </source>
</evidence>
<dbReference type="InterPro" id="IPR017896">
    <property type="entry name" value="4Fe4S_Fe-S-bd"/>
</dbReference>
<protein>
    <submittedName>
        <fullName evidence="10">4Fe-4S binding protein</fullName>
    </submittedName>
    <submittedName>
        <fullName evidence="9">4Fe-4S ferredoxin</fullName>
    </submittedName>
</protein>
<keyword evidence="4" id="KW-0408">Iron</keyword>
<evidence type="ECO:0000313" key="9">
    <source>
        <dbReference type="EMBL" id="AMK10522.1"/>
    </source>
</evidence>
<dbReference type="GO" id="GO:0051536">
    <property type="term" value="F:iron-sulfur cluster binding"/>
    <property type="evidence" value="ECO:0007669"/>
    <property type="project" value="UniProtKB-KW"/>
</dbReference>
<feature type="transmembrane region" description="Helical" evidence="7">
    <location>
        <begin position="20"/>
        <end position="40"/>
    </location>
</feature>
<dbReference type="Proteomes" id="UP000295506">
    <property type="component" value="Unassembled WGS sequence"/>
</dbReference>
<feature type="transmembrane region" description="Helical" evidence="7">
    <location>
        <begin position="84"/>
        <end position="102"/>
    </location>
</feature>
<evidence type="ECO:0000256" key="3">
    <source>
        <dbReference type="ARBA" id="ARBA00022723"/>
    </source>
</evidence>
<evidence type="ECO:0000256" key="2">
    <source>
        <dbReference type="ARBA" id="ARBA00022475"/>
    </source>
</evidence>
<keyword evidence="5" id="KW-0411">Iron-sulfur</keyword>
<evidence type="ECO:0000313" key="10">
    <source>
        <dbReference type="EMBL" id="TDT89078.1"/>
    </source>
</evidence>
<keyword evidence="7" id="KW-0812">Transmembrane</keyword>
<dbReference type="PROSITE" id="PS51379">
    <property type="entry name" value="4FE4S_FER_2"/>
    <property type="match status" value="2"/>
</dbReference>
<keyword evidence="6 7" id="KW-0472">Membrane</keyword>
<feature type="transmembrane region" description="Helical" evidence="7">
    <location>
        <begin position="144"/>
        <end position="164"/>
    </location>
</feature>
<dbReference type="InterPro" id="IPR017900">
    <property type="entry name" value="4Fe4S_Fe_S_CS"/>
</dbReference>
<dbReference type="InterPro" id="IPR052378">
    <property type="entry name" value="NosR_regulator"/>
</dbReference>
<sequence>MGIGTRQTRQVPMKITPARFRLAVQAGFALFCLYVGYRFVLFLDWVSGRTELFTPKPGAVEGFLPISALLGLRKFLATGLWDRAHPAGLTIFLAILAMAFLLRKGFCGYVCPVGLLSGLLERAGRRLGLAKVPPRFIDLPLRSLKFLFLGAFLFPVLTMDGRSLDAFLRSPFNVTSDARMLDFFLSPSATALLVIGVLIALSLVIRNFWCRCLCPYGALLGLAAWVGPVHVTRDADTCVGCGKCTARCPAAIEVEKKETVTSPECMGCAECIGACPVRGCLAFTVLGRKRIPWASVGAGVILVLLIARIWAGYAGNWDSAMPQEMLRRFYTLGAM</sequence>
<keyword evidence="7" id="KW-1133">Transmembrane helix</keyword>
<dbReference type="PROSITE" id="PS00198">
    <property type="entry name" value="4FE4S_FER_1"/>
    <property type="match status" value="2"/>
</dbReference>
<feature type="transmembrane region" description="Helical" evidence="7">
    <location>
        <begin position="184"/>
        <end position="205"/>
    </location>
</feature>
<dbReference type="GO" id="GO:0046872">
    <property type="term" value="F:metal ion binding"/>
    <property type="evidence" value="ECO:0007669"/>
    <property type="project" value="UniProtKB-KW"/>
</dbReference>
<evidence type="ECO:0000256" key="7">
    <source>
        <dbReference type="SAM" id="Phobius"/>
    </source>
</evidence>
<organism evidence="10 12">
    <name type="scientific">Pseudodesulfovibrio indicus</name>
    <dbReference type="NCBI Taxonomy" id="1716143"/>
    <lineage>
        <taxon>Bacteria</taxon>
        <taxon>Pseudomonadati</taxon>
        <taxon>Thermodesulfobacteriota</taxon>
        <taxon>Desulfovibrionia</taxon>
        <taxon>Desulfovibrionales</taxon>
        <taxon>Desulfovibrionaceae</taxon>
    </lineage>
</organism>
<keyword evidence="11" id="KW-1185">Reference proteome</keyword>
<keyword evidence="2" id="KW-1003">Cell membrane</keyword>
<dbReference type="PANTHER" id="PTHR30224">
    <property type="entry name" value="ELECTRON TRANSPORT PROTEIN"/>
    <property type="match status" value="1"/>
</dbReference>